<organism evidence="1 2">
    <name type="scientific">Euplotes crassus</name>
    <dbReference type="NCBI Taxonomy" id="5936"/>
    <lineage>
        <taxon>Eukaryota</taxon>
        <taxon>Sar</taxon>
        <taxon>Alveolata</taxon>
        <taxon>Ciliophora</taxon>
        <taxon>Intramacronucleata</taxon>
        <taxon>Spirotrichea</taxon>
        <taxon>Hypotrichia</taxon>
        <taxon>Euplotida</taxon>
        <taxon>Euplotidae</taxon>
        <taxon>Moneuplotes</taxon>
    </lineage>
</organism>
<dbReference type="EMBL" id="CAMPGE010010840">
    <property type="protein sequence ID" value="CAI2369690.1"/>
    <property type="molecule type" value="Genomic_DNA"/>
</dbReference>
<sequence>MEKKADIFLTRENCRGFPEKIEKVTLENNVLLKENNQASRLRSQSGEFPILGILRTVVDYSTFTDPEITIKTCYQDRNMAKLRHSRETTGSICICSDGSRKRRQFELGLCGAMRFKSYFTLRVTQQHDYYMTNIKSVMPDILRILPRTLRQCEFKGCKLSKRQTLSIIANSHNLKTLSFIQCLFEPLEFSIEKKEHYYWKLLTRGPYMMENFELIRCPDSASDGPDNSWPRIGSILGLISWISSSQSLTKLSLHHCMPLDCCKKLVQKYDIFGIDIDIFCSITQTHSKYTYEGNAFS</sequence>
<reference evidence="1" key="1">
    <citation type="submission" date="2023-07" db="EMBL/GenBank/DDBJ databases">
        <authorList>
            <consortium name="AG Swart"/>
            <person name="Singh M."/>
            <person name="Singh A."/>
            <person name="Seah K."/>
            <person name="Emmerich C."/>
        </authorList>
    </citation>
    <scope>NUCLEOTIDE SEQUENCE</scope>
    <source>
        <strain evidence="1">DP1</strain>
    </source>
</reference>
<name>A0AAD1URE9_EUPCR</name>
<gene>
    <name evidence="1" type="ORF">ECRASSUSDP1_LOCUS10993</name>
</gene>
<dbReference type="AlphaFoldDB" id="A0AAD1URE9"/>
<proteinExistence type="predicted"/>
<keyword evidence="2" id="KW-1185">Reference proteome</keyword>
<protein>
    <submittedName>
        <fullName evidence="1">Uncharacterized protein</fullName>
    </submittedName>
</protein>
<dbReference type="Proteomes" id="UP001295684">
    <property type="component" value="Unassembled WGS sequence"/>
</dbReference>
<accession>A0AAD1URE9</accession>
<comment type="caution">
    <text evidence="1">The sequence shown here is derived from an EMBL/GenBank/DDBJ whole genome shotgun (WGS) entry which is preliminary data.</text>
</comment>
<evidence type="ECO:0000313" key="2">
    <source>
        <dbReference type="Proteomes" id="UP001295684"/>
    </source>
</evidence>
<evidence type="ECO:0000313" key="1">
    <source>
        <dbReference type="EMBL" id="CAI2369690.1"/>
    </source>
</evidence>